<evidence type="ECO:0000313" key="1">
    <source>
        <dbReference type="EMBL" id="KAI4806390.1"/>
    </source>
</evidence>
<reference evidence="1" key="1">
    <citation type="submission" date="2022-05" db="EMBL/GenBank/DDBJ databases">
        <title>Chromosome-level genome of Chaenocephalus aceratus.</title>
        <authorList>
            <person name="Park H."/>
        </authorList>
    </citation>
    <scope>NUCLEOTIDE SEQUENCE</scope>
    <source>
        <strain evidence="1">KU_202001</strain>
    </source>
</reference>
<accession>A0ACB9W0K1</accession>
<evidence type="ECO:0000313" key="2">
    <source>
        <dbReference type="Proteomes" id="UP001057452"/>
    </source>
</evidence>
<sequence>MVALRFQKRDAGIDKCKLAQLVIKCENEIPMDKKNVRKLRNQDNNPCIDESDASQQCLNVNSYDKSMCTNYFLRYKSCRKYWQNIMVQRRREGVKPDMPTAAERQEMIAAIGEKPY</sequence>
<gene>
    <name evidence="1" type="ORF">KUCAC02_017216</name>
</gene>
<proteinExistence type="predicted"/>
<organism evidence="1 2">
    <name type="scientific">Chaenocephalus aceratus</name>
    <name type="common">Blackfin icefish</name>
    <name type="synonym">Chaenichthys aceratus</name>
    <dbReference type="NCBI Taxonomy" id="36190"/>
    <lineage>
        <taxon>Eukaryota</taxon>
        <taxon>Metazoa</taxon>
        <taxon>Chordata</taxon>
        <taxon>Craniata</taxon>
        <taxon>Vertebrata</taxon>
        <taxon>Euteleostomi</taxon>
        <taxon>Actinopterygii</taxon>
        <taxon>Neopterygii</taxon>
        <taxon>Teleostei</taxon>
        <taxon>Neoteleostei</taxon>
        <taxon>Acanthomorphata</taxon>
        <taxon>Eupercaria</taxon>
        <taxon>Perciformes</taxon>
        <taxon>Notothenioidei</taxon>
        <taxon>Channichthyidae</taxon>
        <taxon>Chaenocephalus</taxon>
    </lineage>
</organism>
<name>A0ACB9W0K1_CHAAC</name>
<protein>
    <submittedName>
        <fullName evidence="1">Uncharacterized protein</fullName>
    </submittedName>
</protein>
<dbReference type="Proteomes" id="UP001057452">
    <property type="component" value="Chromosome 20"/>
</dbReference>
<dbReference type="EMBL" id="CM043804">
    <property type="protein sequence ID" value="KAI4806390.1"/>
    <property type="molecule type" value="Genomic_DNA"/>
</dbReference>
<keyword evidence="2" id="KW-1185">Reference proteome</keyword>
<comment type="caution">
    <text evidence="1">The sequence shown here is derived from an EMBL/GenBank/DDBJ whole genome shotgun (WGS) entry which is preliminary data.</text>
</comment>